<dbReference type="EMBL" id="FNDI01000009">
    <property type="protein sequence ID" value="SDH87464.1"/>
    <property type="molecule type" value="Genomic_DNA"/>
</dbReference>
<proteinExistence type="predicted"/>
<protein>
    <submittedName>
        <fullName evidence="2">Uncharacterized protein</fullName>
    </submittedName>
</protein>
<evidence type="ECO:0000313" key="2">
    <source>
        <dbReference type="EMBL" id="SDH87464.1"/>
    </source>
</evidence>
<comment type="caution">
    <text evidence="2">The sequence shown here is derived from an EMBL/GenBank/DDBJ whole genome shotgun (WGS) entry which is preliminary data.</text>
</comment>
<evidence type="ECO:0000256" key="1">
    <source>
        <dbReference type="SAM" id="Phobius"/>
    </source>
</evidence>
<dbReference type="Proteomes" id="UP000198900">
    <property type="component" value="Unassembled WGS sequence"/>
</dbReference>
<keyword evidence="3" id="KW-1185">Reference proteome</keyword>
<keyword evidence="1" id="KW-1133">Transmembrane helix</keyword>
<feature type="transmembrane region" description="Helical" evidence="1">
    <location>
        <begin position="52"/>
        <end position="74"/>
    </location>
</feature>
<sequence length="185" mass="19981">MRSRRVFRLVLITGSRGALARLGFGVFARRAGSGVCVFVARVLPFGVFAFSLASAICLLASCAAVWFACVFAGIRALPSWFRRRPCAGRHLLFFAAAKKSRQKKAANTASSSSCLRAPNGSYASHGNHVTHVRCQRSCGAPHPLHAPALHHAVPDSPPPPRWQTMCRLPVPRTPHFGPDSARSTL</sequence>
<keyword evidence="1" id="KW-0812">Transmembrane</keyword>
<name>A0A7Z7FHC5_9BURK</name>
<reference evidence="2" key="1">
    <citation type="submission" date="2016-10" db="EMBL/GenBank/DDBJ databases">
        <authorList>
            <person name="Varghese N."/>
            <person name="Submissions S."/>
        </authorList>
    </citation>
    <scope>NUCLEOTIDE SEQUENCE [LARGE SCALE GENOMIC DNA]</scope>
    <source>
        <strain evidence="2">YR281</strain>
    </source>
</reference>
<accession>A0A7Z7FHC5</accession>
<gene>
    <name evidence="2" type="ORF">SAMN04487926_10932</name>
</gene>
<organism evidence="2 3">
    <name type="scientific">Paraburkholderia steynii</name>
    <dbReference type="NCBI Taxonomy" id="1245441"/>
    <lineage>
        <taxon>Bacteria</taxon>
        <taxon>Pseudomonadati</taxon>
        <taxon>Pseudomonadota</taxon>
        <taxon>Betaproteobacteria</taxon>
        <taxon>Burkholderiales</taxon>
        <taxon>Burkholderiaceae</taxon>
        <taxon>Paraburkholderia</taxon>
    </lineage>
</organism>
<dbReference type="AlphaFoldDB" id="A0A7Z7FHC5"/>
<keyword evidence="1" id="KW-0472">Membrane</keyword>
<evidence type="ECO:0000313" key="3">
    <source>
        <dbReference type="Proteomes" id="UP000198900"/>
    </source>
</evidence>